<gene>
    <name evidence="4" type="ORF">FA15DRAFT_557878</name>
</gene>
<dbReference type="PROSITE" id="PS50088">
    <property type="entry name" value="ANK_REPEAT"/>
    <property type="match status" value="2"/>
</dbReference>
<dbReference type="OrthoDB" id="194358at2759"/>
<dbReference type="SMART" id="SM00248">
    <property type="entry name" value="ANK"/>
    <property type="match status" value="5"/>
</dbReference>
<dbReference type="InterPro" id="IPR002110">
    <property type="entry name" value="Ankyrin_rpt"/>
</dbReference>
<dbReference type="PROSITE" id="PS50297">
    <property type="entry name" value="ANK_REP_REGION"/>
    <property type="match status" value="1"/>
</dbReference>
<feature type="repeat" description="ANK" evidence="3">
    <location>
        <begin position="233"/>
        <end position="266"/>
    </location>
</feature>
<evidence type="ECO:0000256" key="1">
    <source>
        <dbReference type="ARBA" id="ARBA00022737"/>
    </source>
</evidence>
<organism evidence="4 5">
    <name type="scientific">Coprinopsis marcescibilis</name>
    <name type="common">Agaric fungus</name>
    <name type="synonym">Psathyrella marcescibilis</name>
    <dbReference type="NCBI Taxonomy" id="230819"/>
    <lineage>
        <taxon>Eukaryota</taxon>
        <taxon>Fungi</taxon>
        <taxon>Dikarya</taxon>
        <taxon>Basidiomycota</taxon>
        <taxon>Agaricomycotina</taxon>
        <taxon>Agaricomycetes</taxon>
        <taxon>Agaricomycetidae</taxon>
        <taxon>Agaricales</taxon>
        <taxon>Agaricineae</taxon>
        <taxon>Psathyrellaceae</taxon>
        <taxon>Coprinopsis</taxon>
    </lineage>
</organism>
<evidence type="ECO:0000256" key="3">
    <source>
        <dbReference type="PROSITE-ProRule" id="PRU00023"/>
    </source>
</evidence>
<dbReference type="Pfam" id="PF12796">
    <property type="entry name" value="Ank_2"/>
    <property type="match status" value="2"/>
</dbReference>
<dbReference type="EMBL" id="ML210341">
    <property type="protein sequence ID" value="TFK19437.1"/>
    <property type="molecule type" value="Genomic_DNA"/>
</dbReference>
<dbReference type="SUPFAM" id="SSF48403">
    <property type="entry name" value="Ankyrin repeat"/>
    <property type="match status" value="1"/>
</dbReference>
<evidence type="ECO:0000313" key="5">
    <source>
        <dbReference type="Proteomes" id="UP000307440"/>
    </source>
</evidence>
<feature type="non-terminal residue" evidence="4">
    <location>
        <position position="280"/>
    </location>
</feature>
<keyword evidence="2 3" id="KW-0040">ANK repeat</keyword>
<proteinExistence type="predicted"/>
<sequence>AARKGEPEIVRLLMEVEGVDVNAVDWEGKTALALAARKGRHDIVRVLLQTKGMDLRGALDEALGHGQSDVIKALIQVARVSLDEESPCNSLMRAAQSGESEAVMTVLNHGTFDINAKDDQGRSALAHSFCNPFSSFSTGATGALLQIPGIDINSTDKYGETILMYASRHLGGDVQKLVETIIKLGGPSDICINAKDVYGRTALAHALLSCARAEVVRTLLAAEGFDYNCADAKGQTPLILATKTADADIVAELLGFEGIKIDSRDDTGRTALAYAISRRH</sequence>
<dbReference type="Proteomes" id="UP000307440">
    <property type="component" value="Unassembled WGS sequence"/>
</dbReference>
<keyword evidence="5" id="KW-1185">Reference proteome</keyword>
<accession>A0A5C3KHP2</accession>
<dbReference type="Gene3D" id="1.25.40.20">
    <property type="entry name" value="Ankyrin repeat-containing domain"/>
    <property type="match status" value="3"/>
</dbReference>
<evidence type="ECO:0000313" key="4">
    <source>
        <dbReference type="EMBL" id="TFK19437.1"/>
    </source>
</evidence>
<dbReference type="PANTHER" id="PTHR24198">
    <property type="entry name" value="ANKYRIN REPEAT AND PROTEIN KINASE DOMAIN-CONTAINING PROTEIN"/>
    <property type="match status" value="1"/>
</dbReference>
<dbReference type="InterPro" id="IPR036770">
    <property type="entry name" value="Ankyrin_rpt-contain_sf"/>
</dbReference>
<evidence type="ECO:0000256" key="2">
    <source>
        <dbReference type="ARBA" id="ARBA00023043"/>
    </source>
</evidence>
<keyword evidence="1" id="KW-0677">Repeat</keyword>
<feature type="non-terminal residue" evidence="4">
    <location>
        <position position="1"/>
    </location>
</feature>
<reference evidence="4 5" key="1">
    <citation type="journal article" date="2019" name="Nat. Ecol. Evol.">
        <title>Megaphylogeny resolves global patterns of mushroom evolution.</title>
        <authorList>
            <person name="Varga T."/>
            <person name="Krizsan K."/>
            <person name="Foldi C."/>
            <person name="Dima B."/>
            <person name="Sanchez-Garcia M."/>
            <person name="Sanchez-Ramirez S."/>
            <person name="Szollosi G.J."/>
            <person name="Szarkandi J.G."/>
            <person name="Papp V."/>
            <person name="Albert L."/>
            <person name="Andreopoulos W."/>
            <person name="Angelini C."/>
            <person name="Antonin V."/>
            <person name="Barry K.W."/>
            <person name="Bougher N.L."/>
            <person name="Buchanan P."/>
            <person name="Buyck B."/>
            <person name="Bense V."/>
            <person name="Catcheside P."/>
            <person name="Chovatia M."/>
            <person name="Cooper J."/>
            <person name="Damon W."/>
            <person name="Desjardin D."/>
            <person name="Finy P."/>
            <person name="Geml J."/>
            <person name="Haridas S."/>
            <person name="Hughes K."/>
            <person name="Justo A."/>
            <person name="Karasinski D."/>
            <person name="Kautmanova I."/>
            <person name="Kiss B."/>
            <person name="Kocsube S."/>
            <person name="Kotiranta H."/>
            <person name="LaButti K.M."/>
            <person name="Lechner B.E."/>
            <person name="Liimatainen K."/>
            <person name="Lipzen A."/>
            <person name="Lukacs Z."/>
            <person name="Mihaltcheva S."/>
            <person name="Morgado L.N."/>
            <person name="Niskanen T."/>
            <person name="Noordeloos M.E."/>
            <person name="Ohm R.A."/>
            <person name="Ortiz-Santana B."/>
            <person name="Ovrebo C."/>
            <person name="Racz N."/>
            <person name="Riley R."/>
            <person name="Savchenko A."/>
            <person name="Shiryaev A."/>
            <person name="Soop K."/>
            <person name="Spirin V."/>
            <person name="Szebenyi C."/>
            <person name="Tomsovsky M."/>
            <person name="Tulloss R.E."/>
            <person name="Uehling J."/>
            <person name="Grigoriev I.V."/>
            <person name="Vagvolgyi C."/>
            <person name="Papp T."/>
            <person name="Martin F.M."/>
            <person name="Miettinen O."/>
            <person name="Hibbett D.S."/>
            <person name="Nagy L.G."/>
        </authorList>
    </citation>
    <scope>NUCLEOTIDE SEQUENCE [LARGE SCALE GENOMIC DNA]</scope>
    <source>
        <strain evidence="4 5">CBS 121175</strain>
    </source>
</reference>
<dbReference type="PANTHER" id="PTHR24198:SF165">
    <property type="entry name" value="ANKYRIN REPEAT-CONTAINING PROTEIN-RELATED"/>
    <property type="match status" value="1"/>
</dbReference>
<feature type="repeat" description="ANK" evidence="3">
    <location>
        <begin position="27"/>
        <end position="49"/>
    </location>
</feature>
<dbReference type="STRING" id="230819.A0A5C3KHP2"/>
<protein>
    <submittedName>
        <fullName evidence="4">Ankyrin</fullName>
    </submittedName>
</protein>
<dbReference type="AlphaFoldDB" id="A0A5C3KHP2"/>
<name>A0A5C3KHP2_COPMA</name>